<sequence length="396" mass="40258">MRDLSTVERHRLADEWANGVELYDVPAIGCLIQCARRVPAIRTALICGSHTLTYGQLFDRVAADAIAEAGFASVGPACDDRPAALDADPEAAALEGLARLLAEITAAAEPLPAARPVACAGSHPDTCAQSGDCALIRHDLAEPTVPRLALTLSALAAAADDRRGVVADTRACRVDRAFGSADVRLLAARWDGADAAVEMLAALADGATLVLATEAQRADAAALSELIAATSATHVLAEVAALAGFADLPAPALPTVRRWDVTGTACPAILPGLLRAIAPDSVAGFAYTAPEYAGVAARGPLDGSGRIRPIPGARVLVLDAELCLVAPGETGDVYLGGAALAAEPAEAAADFLADPYAAGRLVKTGERGHWTADGWLVFAAAAPAAASATEIDYAAA</sequence>
<keyword evidence="2" id="KW-0597">Phosphoprotein</keyword>
<proteinExistence type="predicted"/>
<evidence type="ECO:0000256" key="1">
    <source>
        <dbReference type="ARBA" id="ARBA00022450"/>
    </source>
</evidence>
<dbReference type="AlphaFoldDB" id="A0A7D6VKA4"/>
<organism evidence="4 5">
    <name type="scientific">Nocardia huaxiensis</name>
    <dbReference type="NCBI Taxonomy" id="2755382"/>
    <lineage>
        <taxon>Bacteria</taxon>
        <taxon>Bacillati</taxon>
        <taxon>Actinomycetota</taxon>
        <taxon>Actinomycetes</taxon>
        <taxon>Mycobacteriales</taxon>
        <taxon>Nocardiaceae</taxon>
        <taxon>Nocardia</taxon>
    </lineage>
</organism>
<dbReference type="Pfam" id="PF00501">
    <property type="entry name" value="AMP-binding"/>
    <property type="match status" value="1"/>
</dbReference>
<dbReference type="EMBL" id="CP059399">
    <property type="protein sequence ID" value="QLY31816.1"/>
    <property type="molecule type" value="Genomic_DNA"/>
</dbReference>
<evidence type="ECO:0000313" key="4">
    <source>
        <dbReference type="EMBL" id="QLY31816.1"/>
    </source>
</evidence>
<protein>
    <submittedName>
        <fullName evidence="4">AMP-binding protein</fullName>
    </submittedName>
</protein>
<dbReference type="Gene3D" id="3.40.50.12780">
    <property type="entry name" value="N-terminal domain of ligase-like"/>
    <property type="match status" value="1"/>
</dbReference>
<reference evidence="4 5" key="1">
    <citation type="submission" date="2020-07" db="EMBL/GenBank/DDBJ databases">
        <authorList>
            <person name="Zhuang K."/>
            <person name="Ran Y."/>
        </authorList>
    </citation>
    <scope>NUCLEOTIDE SEQUENCE [LARGE SCALE GENOMIC DNA]</scope>
    <source>
        <strain evidence="4 5">WCH-YHL-001</strain>
    </source>
</reference>
<evidence type="ECO:0000256" key="2">
    <source>
        <dbReference type="ARBA" id="ARBA00022553"/>
    </source>
</evidence>
<dbReference type="KEGG" id="nhu:H0264_05755"/>
<keyword evidence="5" id="KW-1185">Reference proteome</keyword>
<dbReference type="PANTHER" id="PTHR44845:SF6">
    <property type="entry name" value="BETA-ALANINE-ACTIVATING ENZYME"/>
    <property type="match status" value="1"/>
</dbReference>
<dbReference type="InterPro" id="IPR000873">
    <property type="entry name" value="AMP-dep_synth/lig_dom"/>
</dbReference>
<name>A0A7D6VKA4_9NOCA</name>
<dbReference type="InterPro" id="IPR042099">
    <property type="entry name" value="ANL_N_sf"/>
</dbReference>
<keyword evidence="1" id="KW-0596">Phosphopantetheine</keyword>
<dbReference type="PANTHER" id="PTHR44845">
    <property type="entry name" value="CARRIER DOMAIN-CONTAINING PROTEIN"/>
    <property type="match status" value="1"/>
</dbReference>
<dbReference type="Proteomes" id="UP000515512">
    <property type="component" value="Chromosome"/>
</dbReference>
<evidence type="ECO:0000313" key="5">
    <source>
        <dbReference type="Proteomes" id="UP000515512"/>
    </source>
</evidence>
<feature type="domain" description="AMP-dependent synthetase/ligase" evidence="3">
    <location>
        <begin position="196"/>
        <end position="341"/>
    </location>
</feature>
<dbReference type="SUPFAM" id="SSF56801">
    <property type="entry name" value="Acetyl-CoA synthetase-like"/>
    <property type="match status" value="1"/>
</dbReference>
<accession>A0A7D6VKA4</accession>
<evidence type="ECO:0000259" key="3">
    <source>
        <dbReference type="Pfam" id="PF00501"/>
    </source>
</evidence>
<gene>
    <name evidence="4" type="ORF">H0264_05755</name>
</gene>
<dbReference type="RefSeq" id="WP_181582997.1">
    <property type="nucleotide sequence ID" value="NZ_CP059399.1"/>
</dbReference>